<proteinExistence type="predicted"/>
<evidence type="ECO:0000259" key="1">
    <source>
        <dbReference type="Pfam" id="PF00675"/>
    </source>
</evidence>
<reference evidence="3 4" key="1">
    <citation type="journal article" date="2002" name="DNA Res.">
        <title>Complete genome structure of the thermophilic cyanobacterium Thermosynechococcus elongatus BP-1.</title>
        <authorList>
            <person name="Nakamura Y."/>
            <person name="Kaneko T."/>
            <person name="Sato S."/>
            <person name="Ikeuchi M."/>
            <person name="Katoh H."/>
            <person name="Sasamoto S."/>
            <person name="Watanabe A."/>
            <person name="Iriguchi M."/>
            <person name="Kawashima K."/>
            <person name="Kimura T."/>
            <person name="Kishida Y."/>
            <person name="Kiyokawa C."/>
            <person name="Kohara M."/>
            <person name="Matsumoto M."/>
            <person name="Matsuno A."/>
            <person name="Nakazaki N."/>
            <person name="Shimpo S."/>
            <person name="Sugimoto M."/>
            <person name="Takeuchi C."/>
            <person name="Yamada M."/>
            <person name="Tabata S."/>
        </authorList>
    </citation>
    <scope>NUCLEOTIDE SEQUENCE [LARGE SCALE GENOMIC DNA]</scope>
    <source>
        <strain evidence="4">IAM M-273 / NIES-2133 / BP-1</strain>
    </source>
</reference>
<dbReference type="EMBL" id="BA000039">
    <property type="protein sequence ID" value="BAC08179.1"/>
    <property type="molecule type" value="Genomic_DNA"/>
</dbReference>
<dbReference type="InterPro" id="IPR011765">
    <property type="entry name" value="Pept_M16_N"/>
</dbReference>
<dbReference type="EnsemblBacteria" id="BAC08179">
    <property type="protein sequence ID" value="BAC08179"/>
    <property type="gene ID" value="BAC08179"/>
</dbReference>
<evidence type="ECO:0000259" key="2">
    <source>
        <dbReference type="Pfam" id="PF05193"/>
    </source>
</evidence>
<dbReference type="SUPFAM" id="SSF63411">
    <property type="entry name" value="LuxS/MPP-like metallohydrolase"/>
    <property type="match status" value="2"/>
</dbReference>
<dbReference type="eggNOG" id="COG0612">
    <property type="taxonomic scope" value="Bacteria"/>
</dbReference>
<dbReference type="STRING" id="197221.gene:10747217"/>
<dbReference type="PANTHER" id="PTHR11851">
    <property type="entry name" value="METALLOPROTEASE"/>
    <property type="match status" value="1"/>
</dbReference>
<gene>
    <name evidence="3" type="ordered locus">tlr0628</name>
</gene>
<sequence>MMATCLQLCCLFWRSLYLGVLSALLLWLIPPSPAMAMTPKHYTELTFAPLPEIQVPAYERRQLSNGMVVYLLEDHEWPLVRGTLIFRAGSRWDPPAQVGLAEISGDLIRTGGTQAHRAAEIDEWLEDRAASIESGVGKSLGRINFNSLKEHSEAVLNLLAEMLQAPAVEPERFELAIRRRQGIIQRRDDQPNAQAEREFYKLIYGPESPYARTQELDTLANITPADVQQFYRTYLAPSRCILGLVGDFDAPAMGDRLEAIFGPWQDPPHLPPLPPLPPVTADTSPVTVVIDRPHLSQSYIYTGQLGGSLKDPDVFTLYVLNGVLNGFGGRLFNEVRSRQGLAYSVYAAWSPEFDYPGVFYGVGQTQTETTAKFLSALRQEIERLQQEPVGSAELNYAKDSILNSFVFNFRDRLQILNRLLRYEYYDLPQDFIFRYQQAVKAATAADLQRVAQRRLKPDQWRTLIVGDRVPCPTTNCQQRQHPA</sequence>
<feature type="domain" description="Peptidase M16 C-terminal" evidence="2">
    <location>
        <begin position="221"/>
        <end position="399"/>
    </location>
</feature>
<accession>Q8DL69</accession>
<dbReference type="PANTHER" id="PTHR11851:SF225">
    <property type="entry name" value="NON-PEPTIDASE HOMOLOG YMXG"/>
    <property type="match status" value="1"/>
</dbReference>
<dbReference type="InterPro" id="IPR050361">
    <property type="entry name" value="MPP/UQCRC_Complex"/>
</dbReference>
<dbReference type="GO" id="GO:0046872">
    <property type="term" value="F:metal ion binding"/>
    <property type="evidence" value="ECO:0007669"/>
    <property type="project" value="InterPro"/>
</dbReference>
<dbReference type="RefSeq" id="WP_011056475.1">
    <property type="nucleotide sequence ID" value="NC_004113.1"/>
</dbReference>
<evidence type="ECO:0000313" key="3">
    <source>
        <dbReference type="EMBL" id="BAC08179.1"/>
    </source>
</evidence>
<dbReference type="Gene3D" id="3.30.830.10">
    <property type="entry name" value="Metalloenzyme, LuxS/M16 peptidase-like"/>
    <property type="match status" value="2"/>
</dbReference>
<dbReference type="Pfam" id="PF05193">
    <property type="entry name" value="Peptidase_M16_C"/>
    <property type="match status" value="1"/>
</dbReference>
<dbReference type="Pfam" id="PF00675">
    <property type="entry name" value="Peptidase_M16"/>
    <property type="match status" value="1"/>
</dbReference>
<protein>
    <submittedName>
        <fullName evidence="3">Processing proteinase</fullName>
    </submittedName>
</protein>
<dbReference type="PATRIC" id="fig|197221.4.peg.668"/>
<keyword evidence="4" id="KW-1185">Reference proteome</keyword>
<dbReference type="InterPro" id="IPR007863">
    <property type="entry name" value="Peptidase_M16_C"/>
</dbReference>
<name>Q8DL69_THEVB</name>
<organism evidence="3 4">
    <name type="scientific">Thermosynechococcus vestitus (strain NIES-2133 / IAM M-273 / BP-1)</name>
    <dbReference type="NCBI Taxonomy" id="197221"/>
    <lineage>
        <taxon>Bacteria</taxon>
        <taxon>Bacillati</taxon>
        <taxon>Cyanobacteriota</taxon>
        <taxon>Cyanophyceae</taxon>
        <taxon>Acaryochloridales</taxon>
        <taxon>Thermosynechococcaceae</taxon>
        <taxon>Thermosynechococcus</taxon>
    </lineage>
</organism>
<dbReference type="Proteomes" id="UP000000440">
    <property type="component" value="Chromosome"/>
</dbReference>
<feature type="domain" description="Peptidase M16 N-terminal" evidence="1">
    <location>
        <begin position="74"/>
        <end position="184"/>
    </location>
</feature>
<evidence type="ECO:0000313" key="4">
    <source>
        <dbReference type="Proteomes" id="UP000000440"/>
    </source>
</evidence>
<dbReference type="AlphaFoldDB" id="Q8DL69"/>
<dbReference type="KEGG" id="tel:tlr0628"/>
<dbReference type="InterPro" id="IPR011249">
    <property type="entry name" value="Metalloenz_LuxS/M16"/>
</dbReference>